<gene>
    <name evidence="3" type="ORF">AWH56_015770</name>
    <name evidence="2" type="ORF">AWH56_18900</name>
</gene>
<dbReference type="RefSeq" id="WP_071318515.1">
    <property type="nucleotide sequence ID" value="NZ_CP063356.2"/>
</dbReference>
<name>A0A1S2L773_9BACI</name>
<dbReference type="KEGG" id="aia:AWH56_015770"/>
<keyword evidence="4" id="KW-1185">Reference proteome</keyword>
<reference evidence="3" key="4">
    <citation type="submission" date="2020-10" db="EMBL/GenBank/DDBJ databases">
        <authorList>
            <person name="Bassil N.M."/>
            <person name="Lloyd J.R."/>
        </authorList>
    </citation>
    <scope>NUCLEOTIDE SEQUENCE</scope>
    <source>
        <strain evidence="3">NB2006</strain>
    </source>
</reference>
<comment type="similarity">
    <text evidence="1">Belongs to the UPF0738 family.</text>
</comment>
<evidence type="ECO:0000256" key="1">
    <source>
        <dbReference type="HAMAP-Rule" id="MF_01861"/>
    </source>
</evidence>
<reference evidence="3 4" key="3">
    <citation type="journal article" date="2019" name="Int. J. Syst. Evol. Microbiol.">
        <title>Anaerobacillus isosaccharinicus sp. nov., an alkaliphilic bacterium which degrades isosaccharinic acid.</title>
        <authorList>
            <person name="Bassil N.M."/>
            <person name="Lloyd J.R."/>
        </authorList>
    </citation>
    <scope>NUCLEOTIDE SEQUENCE [LARGE SCALE GENOMIC DNA]</scope>
    <source>
        <strain evidence="3 4">NB2006</strain>
    </source>
</reference>
<dbReference type="EMBL" id="CP063356">
    <property type="protein sequence ID" value="QOY34185.1"/>
    <property type="molecule type" value="Genomic_DNA"/>
</dbReference>
<dbReference type="EMBL" id="LQXD01000162">
    <property type="protein sequence ID" value="OIJ08328.1"/>
    <property type="molecule type" value="Genomic_DNA"/>
</dbReference>
<dbReference type="Pfam" id="PF19785">
    <property type="entry name" value="UPF0738"/>
    <property type="match status" value="1"/>
</dbReference>
<proteinExistence type="inferred from homology"/>
<dbReference type="HAMAP" id="MF_01861">
    <property type="entry name" value="UPF0738"/>
    <property type="match status" value="1"/>
</dbReference>
<dbReference type="AlphaFoldDB" id="A0A1S2L773"/>
<reference evidence="2 4" key="1">
    <citation type="submission" date="2016-10" db="EMBL/GenBank/DDBJ databases">
        <title>Draft genome sequences of four alkaliphilic bacteria belonging to the Anaerobacillus genus.</title>
        <authorList>
            <person name="Bassil N.M."/>
            <person name="Lloyd J.R."/>
        </authorList>
    </citation>
    <scope>NUCLEOTIDE SEQUENCE [LARGE SCALE GENOMIC DNA]</scope>
    <source>
        <strain evidence="2 4">NB2006</strain>
    </source>
</reference>
<evidence type="ECO:0000313" key="3">
    <source>
        <dbReference type="EMBL" id="QOY34185.1"/>
    </source>
</evidence>
<dbReference type="InterPro" id="IPR020908">
    <property type="entry name" value="UPF0738"/>
</dbReference>
<evidence type="ECO:0000313" key="2">
    <source>
        <dbReference type="EMBL" id="OIJ08328.1"/>
    </source>
</evidence>
<sequence length="128" mass="14892">MAHKIEVTKLAVDEREVNVFVDHTELLLHKQIQPEGRMLADSDHIAFVYILDVDDDFIYVSFPEAVWKNLNKVLSDSLPIFLNVNEEIRVPLIQFQEELQYFISNIEENSNYGESMVQAVSKAFTFTR</sequence>
<dbReference type="Proteomes" id="UP000180175">
    <property type="component" value="Chromosome"/>
</dbReference>
<dbReference type="OrthoDB" id="2966478at2"/>
<reference evidence="3 4" key="2">
    <citation type="journal article" date="2017" name="Genome Announc.">
        <title>Draft Genome Sequences of Four Alkaliphilic Bacteria Belonging to the Anaerobacillus Genus.</title>
        <authorList>
            <person name="Bassil N.M."/>
            <person name="Lloyd J.R."/>
        </authorList>
    </citation>
    <scope>NUCLEOTIDE SEQUENCE [LARGE SCALE GENOMIC DNA]</scope>
    <source>
        <strain evidence="3 4">NB2006</strain>
    </source>
</reference>
<protein>
    <recommendedName>
        <fullName evidence="1">UPF0738 protein AWH56_015770</fullName>
    </recommendedName>
</protein>
<evidence type="ECO:0000313" key="4">
    <source>
        <dbReference type="Proteomes" id="UP000180175"/>
    </source>
</evidence>
<accession>A0A1S2L773</accession>
<organism evidence="2 4">
    <name type="scientific">Anaerobacillus isosaccharinicus</name>
    <dbReference type="NCBI Taxonomy" id="1532552"/>
    <lineage>
        <taxon>Bacteria</taxon>
        <taxon>Bacillati</taxon>
        <taxon>Bacillota</taxon>
        <taxon>Bacilli</taxon>
        <taxon>Bacillales</taxon>
        <taxon>Bacillaceae</taxon>
        <taxon>Anaerobacillus</taxon>
    </lineage>
</organism>